<dbReference type="EMBL" id="JADFUA010000001">
    <property type="protein sequence ID" value="MBE9608325.1"/>
    <property type="molecule type" value="Genomic_DNA"/>
</dbReference>
<dbReference type="InterPro" id="IPR022060">
    <property type="entry name" value="DUF3616"/>
</dbReference>
<dbReference type="RefSeq" id="WP_194114817.1">
    <property type="nucleotide sequence ID" value="NZ_JADFUA010000001.1"/>
</dbReference>
<organism evidence="2 3">
    <name type="scientific">Chitinilyticum piscinae</name>
    <dbReference type="NCBI Taxonomy" id="2866724"/>
    <lineage>
        <taxon>Bacteria</taxon>
        <taxon>Pseudomonadati</taxon>
        <taxon>Pseudomonadota</taxon>
        <taxon>Betaproteobacteria</taxon>
        <taxon>Neisseriales</taxon>
        <taxon>Chitinibacteraceae</taxon>
        <taxon>Chitinilyticum</taxon>
    </lineage>
</organism>
<dbReference type="Pfam" id="PF12275">
    <property type="entry name" value="DUF3616"/>
    <property type="match status" value="1"/>
</dbReference>
<evidence type="ECO:0000259" key="1">
    <source>
        <dbReference type="Pfam" id="PF12275"/>
    </source>
</evidence>
<evidence type="ECO:0000313" key="2">
    <source>
        <dbReference type="EMBL" id="MBE9608325.1"/>
    </source>
</evidence>
<feature type="domain" description="DUF3616" evidence="1">
    <location>
        <begin position="23"/>
        <end position="358"/>
    </location>
</feature>
<evidence type="ECO:0000313" key="3">
    <source>
        <dbReference type="Proteomes" id="UP000604481"/>
    </source>
</evidence>
<dbReference type="AlphaFoldDB" id="A0A8J7FHK0"/>
<dbReference type="Proteomes" id="UP000604481">
    <property type="component" value="Unassembled WGS sequence"/>
</dbReference>
<protein>
    <submittedName>
        <fullName evidence="2">DUF3616 domain-containing protein</fullName>
    </submittedName>
</protein>
<keyword evidence="3" id="KW-1185">Reference proteome</keyword>
<proteinExistence type="predicted"/>
<accession>A0A8J7FHK0</accession>
<comment type="caution">
    <text evidence="2">The sequence shown here is derived from an EMBL/GenBank/DDBJ whole genome shotgun (WGS) entry which is preliminary data.</text>
</comment>
<reference evidence="2 3" key="1">
    <citation type="submission" date="2020-10" db="EMBL/GenBank/DDBJ databases">
        <title>The genome sequence of Chitinilyticum litopenaei 4Y14.</title>
        <authorList>
            <person name="Liu Y."/>
        </authorList>
    </citation>
    <scope>NUCLEOTIDE SEQUENCE [LARGE SCALE GENOMIC DNA]</scope>
    <source>
        <strain evidence="2 3">4Y14</strain>
    </source>
</reference>
<sequence>MPRQLQAYSVRLEFTGEALVHANLSGAAFVNHDLWVAGDEAAGLMRLSRLEPVAGETLRFGEARFFRLADYLDLPAAAEIEADLEGLAYFDGYLWLLGSHGLKRKAPKAGRSISDNLKRLATLSQDGNRCLLARIPVLAGTAGSELVRKTADGRTAAILSGNERENELTARLADDPHWGAYLAIPGKDNGFDLEGLAARDGHLLLGLRGPVLRGWSGLLEVRPRERDGALRLGKLGEKLRYRKHFVKLAGLGVRDLLWDGDDLFILAGPTMVLDGAIRVFRWDNAAAAFDSLPEDCPAMLWEQGPQEVFSLPHGLGQDRAEAITRLPQTLLPGAAKWLVLYDAPSAARSPELHVVLGDLLLRDPLSKQPARRKND</sequence>
<name>A0A8J7FHK0_9NEIS</name>
<gene>
    <name evidence="2" type="ORF">INR99_03090</name>
</gene>